<sequence length="113" mass="12859">MIKLEKTVVANMNTPTKCPQICTTPQLKSKKFPNAPTKKDIIPKHLKKDLEETKLSRVSHSLIFSSSEDEKYSITPEISVSPKVNPKVTRIRKNLKILATQYLNVKVFLVLKI</sequence>
<accession>A0A8X6J9G6</accession>
<evidence type="ECO:0000313" key="2">
    <source>
        <dbReference type="Proteomes" id="UP000887116"/>
    </source>
</evidence>
<dbReference type="Proteomes" id="UP000887116">
    <property type="component" value="Unassembled WGS sequence"/>
</dbReference>
<name>A0A8X6J9G6_TRICU</name>
<evidence type="ECO:0000313" key="1">
    <source>
        <dbReference type="EMBL" id="GFQ97605.1"/>
    </source>
</evidence>
<reference evidence="1" key="1">
    <citation type="submission" date="2020-07" db="EMBL/GenBank/DDBJ databases">
        <title>Multicomponent nature underlies the extraordinary mechanical properties of spider dragline silk.</title>
        <authorList>
            <person name="Kono N."/>
            <person name="Nakamura H."/>
            <person name="Mori M."/>
            <person name="Yoshida Y."/>
            <person name="Ohtoshi R."/>
            <person name="Malay A.D."/>
            <person name="Moran D.A.P."/>
            <person name="Tomita M."/>
            <person name="Numata K."/>
            <person name="Arakawa K."/>
        </authorList>
    </citation>
    <scope>NUCLEOTIDE SEQUENCE</scope>
</reference>
<gene>
    <name evidence="1" type="ORF">TNCT_59801</name>
</gene>
<dbReference type="EMBL" id="BMAO01024765">
    <property type="protein sequence ID" value="GFQ97605.1"/>
    <property type="molecule type" value="Genomic_DNA"/>
</dbReference>
<protein>
    <submittedName>
        <fullName evidence="1">Uncharacterized protein</fullName>
    </submittedName>
</protein>
<comment type="caution">
    <text evidence="1">The sequence shown here is derived from an EMBL/GenBank/DDBJ whole genome shotgun (WGS) entry which is preliminary data.</text>
</comment>
<keyword evidence="2" id="KW-1185">Reference proteome</keyword>
<dbReference type="AlphaFoldDB" id="A0A8X6J9G6"/>
<proteinExistence type="predicted"/>
<organism evidence="1 2">
    <name type="scientific">Trichonephila clavata</name>
    <name type="common">Joro spider</name>
    <name type="synonym">Nephila clavata</name>
    <dbReference type="NCBI Taxonomy" id="2740835"/>
    <lineage>
        <taxon>Eukaryota</taxon>
        <taxon>Metazoa</taxon>
        <taxon>Ecdysozoa</taxon>
        <taxon>Arthropoda</taxon>
        <taxon>Chelicerata</taxon>
        <taxon>Arachnida</taxon>
        <taxon>Araneae</taxon>
        <taxon>Araneomorphae</taxon>
        <taxon>Entelegynae</taxon>
        <taxon>Araneoidea</taxon>
        <taxon>Nephilidae</taxon>
        <taxon>Trichonephila</taxon>
    </lineage>
</organism>